<sequence length="372" mass="43304">MTCIRVKWGGKMELVERKNWGQSIVGRILADDIISSSGYILLRKGVILTHWHFPILENHLIEEVLIEEKMEAPVHKQLEKIFSNKRDILESYQESLIEIKKMFHEAISREVPTLQQFMKPFSPLLHKVLKGPNIFLELRHIKGHDEYTYRHSINVGLMAATIGKILHFTHENTIKLGEIGFLHDIGKMKISLQILNKQESLSIKEFEEVKNHTIYGKQMLEDMQRADQKIIEGALLHHERLDGSGYPLKLVKEQIPFFVQILSVADTYDAISSERVYRDKFSPFEALNELIKDVYRGKLNGEIVFPFVKHILDGYIGKEVMLTDGRRGVIVQLYIEEIYRPLIKISDQFVDLRKDRQIQIKEVLLTANHLVF</sequence>
<evidence type="ECO:0000313" key="2">
    <source>
        <dbReference type="EMBL" id="PYZ94200.1"/>
    </source>
</evidence>
<evidence type="ECO:0000313" key="3">
    <source>
        <dbReference type="Proteomes" id="UP000248214"/>
    </source>
</evidence>
<dbReference type="Proteomes" id="UP000248214">
    <property type="component" value="Unassembled WGS sequence"/>
</dbReference>
<dbReference type="Pfam" id="PF13487">
    <property type="entry name" value="HD_5"/>
    <property type="match status" value="1"/>
</dbReference>
<dbReference type="InterPro" id="IPR037522">
    <property type="entry name" value="HD_GYP_dom"/>
</dbReference>
<proteinExistence type="predicted"/>
<dbReference type="PANTHER" id="PTHR43155">
    <property type="entry name" value="CYCLIC DI-GMP PHOSPHODIESTERASE PA4108-RELATED"/>
    <property type="match status" value="1"/>
</dbReference>
<reference evidence="2 3" key="1">
    <citation type="submission" date="2017-10" db="EMBL/GenBank/DDBJ databases">
        <title>Bacillus sp. nov., a halophilic bacterium isolated from a Keqin Lake.</title>
        <authorList>
            <person name="Wang H."/>
        </authorList>
    </citation>
    <scope>NUCLEOTIDE SEQUENCE [LARGE SCALE GENOMIC DNA]</scope>
    <source>
        <strain evidence="2 3">KQ-12</strain>
    </source>
</reference>
<accession>A0A323TI40</accession>
<name>A0A323TI40_9BACI</name>
<protein>
    <submittedName>
        <fullName evidence="2">C-di-GMP phosphodiesterase</fullName>
    </submittedName>
</protein>
<comment type="caution">
    <text evidence="2">The sequence shown here is derived from an EMBL/GenBank/DDBJ whole genome shotgun (WGS) entry which is preliminary data.</text>
</comment>
<dbReference type="SMART" id="SM00471">
    <property type="entry name" value="HDc"/>
    <property type="match status" value="1"/>
</dbReference>
<gene>
    <name evidence="2" type="ORF">CR194_01285</name>
</gene>
<keyword evidence="3" id="KW-1185">Reference proteome</keyword>
<dbReference type="PANTHER" id="PTHR43155:SF2">
    <property type="entry name" value="CYCLIC DI-GMP PHOSPHODIESTERASE PA4108"/>
    <property type="match status" value="1"/>
</dbReference>
<dbReference type="CDD" id="cd00077">
    <property type="entry name" value="HDc"/>
    <property type="match status" value="1"/>
</dbReference>
<dbReference type="PROSITE" id="PS51832">
    <property type="entry name" value="HD_GYP"/>
    <property type="match status" value="1"/>
</dbReference>
<evidence type="ECO:0000259" key="1">
    <source>
        <dbReference type="PROSITE" id="PS51832"/>
    </source>
</evidence>
<dbReference type="EMBL" id="PDOD01000001">
    <property type="protein sequence ID" value="PYZ94200.1"/>
    <property type="molecule type" value="Genomic_DNA"/>
</dbReference>
<dbReference type="InterPro" id="IPR003607">
    <property type="entry name" value="HD/PDEase_dom"/>
</dbReference>
<feature type="domain" description="HD-GYP" evidence="1">
    <location>
        <begin position="126"/>
        <end position="324"/>
    </location>
</feature>
<dbReference type="Gene3D" id="1.10.3210.10">
    <property type="entry name" value="Hypothetical protein af1432"/>
    <property type="match status" value="1"/>
</dbReference>
<dbReference type="SUPFAM" id="SSF109604">
    <property type="entry name" value="HD-domain/PDEase-like"/>
    <property type="match status" value="1"/>
</dbReference>
<dbReference type="AlphaFoldDB" id="A0A323TI40"/>
<organism evidence="2 3">
    <name type="scientific">Salipaludibacillus keqinensis</name>
    <dbReference type="NCBI Taxonomy" id="2045207"/>
    <lineage>
        <taxon>Bacteria</taxon>
        <taxon>Bacillati</taxon>
        <taxon>Bacillota</taxon>
        <taxon>Bacilli</taxon>
        <taxon>Bacillales</taxon>
        <taxon>Bacillaceae</taxon>
    </lineage>
</organism>